<sequence>MALPLQPAPTTCEPSQFLQLPAELRIKIYMYLIPDSNLHHQLGESPWRQDGGSCSPAILRLNRKIHYEIYGLWYGVATFSFRLDSKSIFLNGGYFMRDGCCELPAALKSVKSLAVITLPVRLPSAHTASNKKWDSESPKFIVHLANFLADGSCLERLLIHLDMRTRVWASLTQTLEDVHMSLEKTLSPFRVIRGLTEFTTTFPMDAADQEWIPTPPERRATIERWTRSYLDKFEANMLHN</sequence>
<evidence type="ECO:0000313" key="1">
    <source>
        <dbReference type="EMBL" id="ESZ95846.1"/>
    </source>
</evidence>
<gene>
    <name evidence="1" type="ORF">SBOR_3788</name>
</gene>
<dbReference type="Proteomes" id="UP000019487">
    <property type="component" value="Unassembled WGS sequence"/>
</dbReference>
<dbReference type="STRING" id="1432307.W9CJ32"/>
<keyword evidence="2" id="KW-1185">Reference proteome</keyword>
<dbReference type="PANTHER" id="PTHR42085:SF1">
    <property type="entry name" value="F-BOX DOMAIN-CONTAINING PROTEIN"/>
    <property type="match status" value="1"/>
</dbReference>
<dbReference type="EMBL" id="AYSA01000163">
    <property type="protein sequence ID" value="ESZ95846.1"/>
    <property type="molecule type" value="Genomic_DNA"/>
</dbReference>
<dbReference type="PANTHER" id="PTHR42085">
    <property type="entry name" value="F-BOX DOMAIN-CONTAINING PROTEIN"/>
    <property type="match status" value="1"/>
</dbReference>
<comment type="caution">
    <text evidence="1">The sequence shown here is derived from an EMBL/GenBank/DDBJ whole genome shotgun (WGS) entry which is preliminary data.</text>
</comment>
<name>W9CJ32_SCLBF</name>
<evidence type="ECO:0000313" key="2">
    <source>
        <dbReference type="Proteomes" id="UP000019487"/>
    </source>
</evidence>
<reference evidence="1 2" key="1">
    <citation type="journal article" date="2014" name="Genome Announc.">
        <title>Draft genome sequence of Sclerotinia borealis, a psychrophilic plant pathogenic fungus.</title>
        <authorList>
            <person name="Mardanov A.V."/>
            <person name="Beletsky A.V."/>
            <person name="Kadnikov V.V."/>
            <person name="Ignatov A.N."/>
            <person name="Ravin N.V."/>
        </authorList>
    </citation>
    <scope>NUCLEOTIDE SEQUENCE [LARGE SCALE GENOMIC DNA]</scope>
    <source>
        <strain evidence="2">F-4157</strain>
    </source>
</reference>
<dbReference type="InterPro" id="IPR038883">
    <property type="entry name" value="AN11006-like"/>
</dbReference>
<dbReference type="HOGENOM" id="CLU_1156962_0_0_1"/>
<protein>
    <submittedName>
        <fullName evidence="1">Uncharacterized protein</fullName>
    </submittedName>
</protein>
<proteinExistence type="predicted"/>
<dbReference type="OrthoDB" id="3510794at2759"/>
<organism evidence="1 2">
    <name type="scientific">Sclerotinia borealis (strain F-4128)</name>
    <dbReference type="NCBI Taxonomy" id="1432307"/>
    <lineage>
        <taxon>Eukaryota</taxon>
        <taxon>Fungi</taxon>
        <taxon>Dikarya</taxon>
        <taxon>Ascomycota</taxon>
        <taxon>Pezizomycotina</taxon>
        <taxon>Leotiomycetes</taxon>
        <taxon>Helotiales</taxon>
        <taxon>Sclerotiniaceae</taxon>
        <taxon>Sclerotinia</taxon>
    </lineage>
</organism>
<dbReference type="AlphaFoldDB" id="W9CJ32"/>
<accession>W9CJ32</accession>